<feature type="compositionally biased region" description="Low complexity" evidence="1">
    <location>
        <begin position="376"/>
        <end position="397"/>
    </location>
</feature>
<dbReference type="OrthoDB" id="10474272at2759"/>
<feature type="compositionally biased region" description="Low complexity" evidence="1">
    <location>
        <begin position="461"/>
        <end position="473"/>
    </location>
</feature>
<evidence type="ECO:0000256" key="1">
    <source>
        <dbReference type="SAM" id="MobiDB-lite"/>
    </source>
</evidence>
<evidence type="ECO:0000313" key="3">
    <source>
        <dbReference type="Proteomes" id="UP001150925"/>
    </source>
</evidence>
<proteinExistence type="predicted"/>
<sequence>MRPVLSKEPRMDQQGNYIPDPYHMPTIYTGHPMGLQGNPNIQPTYQHPSPVTYSPQSTWPHPNPAGYLPQMQSPNPSNVPMESYGQYNFQAIPLSQPNEQLHNNGTNFHTSMGPASGVGSLQSFPLPQHHPAPPQPWALPIGGTHGHHTATAVHLAMNRGGNTVGVHPQLPPLQNLSPQQFSSIATTQAITIPSSPIPMSQPSRKRPHGESDEGLAFALEVQGQRTNVTPTRSALGNQPNSRSLPNIRPASSTRPTVFKVKPNSVSPITTVVNRVPMSSNFPTAYQVPGHSVSKVPIFRPSSSSGNSLDFLKRKQVAVPVQVTKAKPRKRRAVAAVTTPTTVATHPSPSAVLTTTPVRRKPGSSSRHIQPHPTPPSSLSTGTPVESSPAATTPVTPTNSKDKPGKFSHGLENARPQQVLSTVNDAKGKGSTKQSMDASDTLLTCPLIKIHSSLPCRSETNSPPSIASLLSPKSSSACDQLNPQWTVDFSQISPKRSSSPTLSVSNPVILQRYQAEYKPGKLYHFTEAPMAPPPLPSFFIDAHRDKEQTGLPHPQKRTNMDTTANVQGIIQFLEHSVDLFSSLNLGQA</sequence>
<dbReference type="Proteomes" id="UP001150925">
    <property type="component" value="Unassembled WGS sequence"/>
</dbReference>
<dbReference type="EMBL" id="JANBPY010000464">
    <property type="protein sequence ID" value="KAJ1966732.1"/>
    <property type="molecule type" value="Genomic_DNA"/>
</dbReference>
<feature type="region of interest" description="Disordered" evidence="1">
    <location>
        <begin position="323"/>
        <end position="418"/>
    </location>
</feature>
<reference evidence="2" key="1">
    <citation type="submission" date="2022-07" db="EMBL/GenBank/DDBJ databases">
        <title>Phylogenomic reconstructions and comparative analyses of Kickxellomycotina fungi.</title>
        <authorList>
            <person name="Reynolds N.K."/>
            <person name="Stajich J.E."/>
            <person name="Barry K."/>
            <person name="Grigoriev I.V."/>
            <person name="Crous P."/>
            <person name="Smith M.E."/>
        </authorList>
    </citation>
    <scope>NUCLEOTIDE SEQUENCE</scope>
    <source>
        <strain evidence="2">RSA 1196</strain>
    </source>
</reference>
<keyword evidence="3" id="KW-1185">Reference proteome</keyword>
<evidence type="ECO:0000313" key="2">
    <source>
        <dbReference type="EMBL" id="KAJ1966732.1"/>
    </source>
</evidence>
<gene>
    <name evidence="2" type="ORF">IWQ62_002285</name>
</gene>
<comment type="caution">
    <text evidence="2">The sequence shown here is derived from an EMBL/GenBank/DDBJ whole genome shotgun (WGS) entry which is preliminary data.</text>
</comment>
<accession>A0A9W8AQN1</accession>
<protein>
    <submittedName>
        <fullName evidence="2">Uncharacterized protein</fullName>
    </submittedName>
</protein>
<feature type="region of interest" description="Disordered" evidence="1">
    <location>
        <begin position="224"/>
        <end position="254"/>
    </location>
</feature>
<feature type="region of interest" description="Disordered" evidence="1">
    <location>
        <begin position="453"/>
        <end position="473"/>
    </location>
</feature>
<dbReference type="AlphaFoldDB" id="A0A9W8AQN1"/>
<name>A0A9W8AQN1_9FUNG</name>
<feature type="compositionally biased region" description="Polar residues" evidence="1">
    <location>
        <begin position="346"/>
        <end position="367"/>
    </location>
</feature>
<organism evidence="2 3">
    <name type="scientific">Dispira parvispora</name>
    <dbReference type="NCBI Taxonomy" id="1520584"/>
    <lineage>
        <taxon>Eukaryota</taxon>
        <taxon>Fungi</taxon>
        <taxon>Fungi incertae sedis</taxon>
        <taxon>Zoopagomycota</taxon>
        <taxon>Kickxellomycotina</taxon>
        <taxon>Dimargaritomycetes</taxon>
        <taxon>Dimargaritales</taxon>
        <taxon>Dimargaritaceae</taxon>
        <taxon>Dispira</taxon>
    </lineage>
</organism>
<feature type="compositionally biased region" description="Low complexity" evidence="1">
    <location>
        <begin position="333"/>
        <end position="344"/>
    </location>
</feature>